<dbReference type="InterPro" id="IPR036380">
    <property type="entry name" value="Isochorismatase-like_sf"/>
</dbReference>
<proteinExistence type="predicted"/>
<feature type="domain" description="Isochorismatase-like" evidence="2">
    <location>
        <begin position="19"/>
        <end position="160"/>
    </location>
</feature>
<dbReference type="PATRIC" id="fig|294.125.peg.5674"/>
<reference evidence="3 4" key="1">
    <citation type="submission" date="2015-01" db="EMBL/GenBank/DDBJ databases">
        <title>Genome sequence of the beneficial rhizobacterium Pseudomonas fluorescens 2-79.</title>
        <authorList>
            <person name="Thuermer A."/>
            <person name="Daniel R."/>
        </authorList>
    </citation>
    <scope>NUCLEOTIDE SEQUENCE [LARGE SCALE GENOMIC DNA]</scope>
    <source>
        <strain evidence="3 4">2-79</strain>
    </source>
</reference>
<comment type="caution">
    <text evidence="3">The sequence shown here is derived from an EMBL/GenBank/DDBJ whole genome shotgun (WGS) entry which is preliminary data.</text>
</comment>
<dbReference type="InterPro" id="IPR050272">
    <property type="entry name" value="Isochorismatase-like_hydrls"/>
</dbReference>
<dbReference type="CDD" id="cd01014">
    <property type="entry name" value="nicotinamidase_related"/>
    <property type="match status" value="1"/>
</dbReference>
<organism evidence="3 4">
    <name type="scientific">Pseudomonas fluorescens</name>
    <dbReference type="NCBI Taxonomy" id="294"/>
    <lineage>
        <taxon>Bacteria</taxon>
        <taxon>Pseudomonadati</taxon>
        <taxon>Pseudomonadota</taxon>
        <taxon>Gammaproteobacteria</taxon>
        <taxon>Pseudomonadales</taxon>
        <taxon>Pseudomonadaceae</taxon>
        <taxon>Pseudomonas</taxon>
    </lineage>
</organism>
<dbReference type="PANTHER" id="PTHR43540">
    <property type="entry name" value="PEROXYUREIDOACRYLATE/UREIDOACRYLATE AMIDOHYDROLASE-RELATED"/>
    <property type="match status" value="1"/>
</dbReference>
<dbReference type="InterPro" id="IPR000868">
    <property type="entry name" value="Isochorismatase-like_dom"/>
</dbReference>
<dbReference type="EC" id="3.5.2.19" evidence="3"/>
<keyword evidence="1 3" id="KW-0378">Hydrolase</keyword>
<dbReference type="Proteomes" id="UP000032210">
    <property type="component" value="Unassembled WGS sequence"/>
</dbReference>
<name>A0A0D0SYD3_PSEFL</name>
<sequence length="197" mass="21724">MFRASPAKEQAMEPLATNAALVIIDMQKGMADPALGRRNNPDAELRIQQLLNAWRHAQRPVIHVRHISRSPGSVFWPGQPGCEFQGALQPLAHEHVVEKNVPDAFSATGLERWLHMRSIRQLVIVGVITNNSVEATVRSGGNLGFDVIVAADACFTFDQTDLSGRLWPAEDVHALSLSNLAMDYARVFQTSEILANH</sequence>
<dbReference type="GO" id="GO:0016787">
    <property type="term" value="F:hydrolase activity"/>
    <property type="evidence" value="ECO:0007669"/>
    <property type="project" value="UniProtKB-KW"/>
</dbReference>
<dbReference type="Gene3D" id="3.40.50.850">
    <property type="entry name" value="Isochorismatase-like"/>
    <property type="match status" value="1"/>
</dbReference>
<evidence type="ECO:0000256" key="1">
    <source>
        <dbReference type="ARBA" id="ARBA00022801"/>
    </source>
</evidence>
<dbReference type="SUPFAM" id="SSF52499">
    <property type="entry name" value="Isochorismatase-like hydrolases"/>
    <property type="match status" value="1"/>
</dbReference>
<protein>
    <submittedName>
        <fullName evidence="3">SttH_2 protein</fullName>
        <ecNumber evidence="3">3.5.2.19</ecNumber>
    </submittedName>
</protein>
<accession>A0A0D0SYD3</accession>
<gene>
    <name evidence="3" type="primary">sttH_2</name>
    <name evidence="3" type="ORF">PFLU3_55160</name>
</gene>
<evidence type="ECO:0000313" key="3">
    <source>
        <dbReference type="EMBL" id="KIR15279.1"/>
    </source>
</evidence>
<evidence type="ECO:0000313" key="4">
    <source>
        <dbReference type="Proteomes" id="UP000032210"/>
    </source>
</evidence>
<dbReference type="EMBL" id="JXCQ01000113">
    <property type="protein sequence ID" value="KIR15279.1"/>
    <property type="molecule type" value="Genomic_DNA"/>
</dbReference>
<evidence type="ECO:0000259" key="2">
    <source>
        <dbReference type="Pfam" id="PF00857"/>
    </source>
</evidence>
<dbReference type="AlphaFoldDB" id="A0A0D0SYD3"/>
<dbReference type="PANTHER" id="PTHR43540:SF1">
    <property type="entry name" value="ISOCHORISMATASE HYDROLASE"/>
    <property type="match status" value="1"/>
</dbReference>
<dbReference type="Pfam" id="PF00857">
    <property type="entry name" value="Isochorismatase"/>
    <property type="match status" value="1"/>
</dbReference>